<organism evidence="1 2">
    <name type="scientific">Araneus ventricosus</name>
    <name type="common">Orbweaver spider</name>
    <name type="synonym">Epeira ventricosa</name>
    <dbReference type="NCBI Taxonomy" id="182803"/>
    <lineage>
        <taxon>Eukaryota</taxon>
        <taxon>Metazoa</taxon>
        <taxon>Ecdysozoa</taxon>
        <taxon>Arthropoda</taxon>
        <taxon>Chelicerata</taxon>
        <taxon>Arachnida</taxon>
        <taxon>Araneae</taxon>
        <taxon>Araneomorphae</taxon>
        <taxon>Entelegynae</taxon>
        <taxon>Araneoidea</taxon>
        <taxon>Araneidae</taxon>
        <taxon>Araneus</taxon>
    </lineage>
</organism>
<dbReference type="Proteomes" id="UP000499080">
    <property type="component" value="Unassembled WGS sequence"/>
</dbReference>
<comment type="caution">
    <text evidence="1">The sequence shown here is derived from an EMBL/GenBank/DDBJ whole genome shotgun (WGS) entry which is preliminary data.</text>
</comment>
<dbReference type="EMBL" id="BGPR01053362">
    <property type="protein sequence ID" value="GBO30190.1"/>
    <property type="molecule type" value="Genomic_DNA"/>
</dbReference>
<protein>
    <submittedName>
        <fullName evidence="1">Uncharacterized protein</fullName>
    </submittedName>
</protein>
<evidence type="ECO:0000313" key="1">
    <source>
        <dbReference type="EMBL" id="GBO30190.1"/>
    </source>
</evidence>
<reference evidence="1 2" key="1">
    <citation type="journal article" date="2019" name="Sci. Rep.">
        <title>Orb-weaving spider Araneus ventricosus genome elucidates the spidroin gene catalogue.</title>
        <authorList>
            <person name="Kono N."/>
            <person name="Nakamura H."/>
            <person name="Ohtoshi R."/>
            <person name="Moran D.A.P."/>
            <person name="Shinohara A."/>
            <person name="Yoshida Y."/>
            <person name="Fujiwara M."/>
            <person name="Mori M."/>
            <person name="Tomita M."/>
            <person name="Arakawa K."/>
        </authorList>
    </citation>
    <scope>NUCLEOTIDE SEQUENCE [LARGE SCALE GENOMIC DNA]</scope>
</reference>
<proteinExistence type="predicted"/>
<sequence>MNDISEGLNTYPDLCAPWTANTEARTKSLAISRCVMTQCWKDHSTSAKKRDQVNLTLYMSKTMNQSKSRYDFPFSFVFGKYQMYSVIQMCFQLWETMNKVDMIFHLVSCSCHSDVL</sequence>
<gene>
    <name evidence="1" type="ORF">AVEN_48159_1</name>
</gene>
<accession>A0A4Y2W231</accession>
<dbReference type="AlphaFoldDB" id="A0A4Y2W231"/>
<keyword evidence="2" id="KW-1185">Reference proteome</keyword>
<evidence type="ECO:0000313" key="2">
    <source>
        <dbReference type="Proteomes" id="UP000499080"/>
    </source>
</evidence>
<name>A0A4Y2W231_ARAVE</name>